<evidence type="ECO:0000256" key="1">
    <source>
        <dbReference type="SAM" id="MobiDB-lite"/>
    </source>
</evidence>
<protein>
    <submittedName>
        <fullName evidence="2">Uncharacterized protein</fullName>
    </submittedName>
</protein>
<accession>A0AAD9QE86</accession>
<comment type="caution">
    <text evidence="2">The sequence shown here is derived from an EMBL/GenBank/DDBJ whole genome shotgun (WGS) entry which is preliminary data.</text>
</comment>
<keyword evidence="3" id="KW-1185">Reference proteome</keyword>
<reference evidence="2" key="2">
    <citation type="journal article" date="2023" name="Science">
        <title>Genomic signatures of disease resistance in endangered staghorn corals.</title>
        <authorList>
            <person name="Vollmer S.V."/>
            <person name="Selwyn J.D."/>
            <person name="Despard B.A."/>
            <person name="Roesel C.L."/>
        </authorList>
    </citation>
    <scope>NUCLEOTIDE SEQUENCE</scope>
    <source>
        <strain evidence="2">K2</strain>
    </source>
</reference>
<reference evidence="2" key="1">
    <citation type="journal article" date="2023" name="G3 (Bethesda)">
        <title>Whole genome assembly and annotation of the endangered Caribbean coral Acropora cervicornis.</title>
        <authorList>
            <person name="Selwyn J.D."/>
            <person name="Vollmer S.V."/>
        </authorList>
    </citation>
    <scope>NUCLEOTIDE SEQUENCE</scope>
    <source>
        <strain evidence="2">K2</strain>
    </source>
</reference>
<feature type="compositionally biased region" description="Basic and acidic residues" evidence="1">
    <location>
        <begin position="215"/>
        <end position="226"/>
    </location>
</feature>
<feature type="region of interest" description="Disordered" evidence="1">
    <location>
        <begin position="206"/>
        <end position="233"/>
    </location>
</feature>
<evidence type="ECO:0000313" key="3">
    <source>
        <dbReference type="Proteomes" id="UP001249851"/>
    </source>
</evidence>
<dbReference type="AlphaFoldDB" id="A0AAD9QE86"/>
<gene>
    <name evidence="2" type="ORF">P5673_017796</name>
</gene>
<dbReference type="Proteomes" id="UP001249851">
    <property type="component" value="Unassembled WGS sequence"/>
</dbReference>
<dbReference type="EMBL" id="JARQWQ010000039">
    <property type="protein sequence ID" value="KAK2559706.1"/>
    <property type="molecule type" value="Genomic_DNA"/>
</dbReference>
<organism evidence="2 3">
    <name type="scientific">Acropora cervicornis</name>
    <name type="common">Staghorn coral</name>
    <dbReference type="NCBI Taxonomy" id="6130"/>
    <lineage>
        <taxon>Eukaryota</taxon>
        <taxon>Metazoa</taxon>
        <taxon>Cnidaria</taxon>
        <taxon>Anthozoa</taxon>
        <taxon>Hexacorallia</taxon>
        <taxon>Scleractinia</taxon>
        <taxon>Astrocoeniina</taxon>
        <taxon>Acroporidae</taxon>
        <taxon>Acropora</taxon>
    </lineage>
</organism>
<evidence type="ECO:0000313" key="2">
    <source>
        <dbReference type="EMBL" id="KAK2559706.1"/>
    </source>
</evidence>
<sequence length="249" mass="28747">MKPSAGKYQLKGSQEFPKELQIKTYQPNNSFYRYSYNLGILDLLIQRKRDKETFTLEESVAETGQHLAQEYKTNTRPGDRGRFYRAEQSIDFFAIPSISIKETEMNEVMPSVELPPKQTSHIGDNCRKIYLEGCPLENDGFMKRESINATTLLNPSNVFDDDEQHFPVKVKEGDGDQEEEIHVKCDYFPRKDKVCRVARLLGVSLPSKEPYSNGDHSRERDIHYNKSVDSGDNNSLENQALLRVLNKRF</sequence>
<name>A0AAD9QE86_ACRCE</name>
<proteinExistence type="predicted"/>